<evidence type="ECO:0000313" key="15">
    <source>
        <dbReference type="Proteomes" id="UP000007519"/>
    </source>
</evidence>
<comment type="similarity">
    <text evidence="9">Belongs to the peroxiredoxin family. BCP/PrxQ subfamily.</text>
</comment>
<dbReference type="InterPro" id="IPR050924">
    <property type="entry name" value="Peroxiredoxin_BCP/PrxQ"/>
</dbReference>
<dbReference type="Pfam" id="PF00578">
    <property type="entry name" value="AhpC-TSA"/>
    <property type="match status" value="1"/>
</dbReference>
<evidence type="ECO:0000256" key="4">
    <source>
        <dbReference type="ARBA" id="ARBA00022862"/>
    </source>
</evidence>
<evidence type="ECO:0000256" key="11">
    <source>
        <dbReference type="ARBA" id="ARBA00049091"/>
    </source>
</evidence>
<evidence type="ECO:0000256" key="5">
    <source>
        <dbReference type="ARBA" id="ARBA00023002"/>
    </source>
</evidence>
<dbReference type="PANTHER" id="PTHR42801">
    <property type="entry name" value="THIOREDOXIN-DEPENDENT PEROXIDE REDUCTASE"/>
    <property type="match status" value="1"/>
</dbReference>
<dbReference type="SUPFAM" id="SSF52833">
    <property type="entry name" value="Thioredoxin-like"/>
    <property type="match status" value="1"/>
</dbReference>
<dbReference type="eggNOG" id="COG1225">
    <property type="taxonomic scope" value="Bacteria"/>
</dbReference>
<evidence type="ECO:0000256" key="2">
    <source>
        <dbReference type="ARBA" id="ARBA00013017"/>
    </source>
</evidence>
<comment type="catalytic activity">
    <reaction evidence="11">
        <text>a hydroperoxide + [thioredoxin]-dithiol = an alcohol + [thioredoxin]-disulfide + H2O</text>
        <dbReference type="Rhea" id="RHEA:62620"/>
        <dbReference type="Rhea" id="RHEA-COMP:10698"/>
        <dbReference type="Rhea" id="RHEA-COMP:10700"/>
        <dbReference type="ChEBI" id="CHEBI:15377"/>
        <dbReference type="ChEBI" id="CHEBI:29950"/>
        <dbReference type="ChEBI" id="CHEBI:30879"/>
        <dbReference type="ChEBI" id="CHEBI:35924"/>
        <dbReference type="ChEBI" id="CHEBI:50058"/>
        <dbReference type="EC" id="1.11.1.24"/>
    </reaction>
</comment>
<dbReference type="InterPro" id="IPR036249">
    <property type="entry name" value="Thioredoxin-like_sf"/>
</dbReference>
<dbReference type="PROSITE" id="PS51352">
    <property type="entry name" value="THIOREDOXIN_2"/>
    <property type="match status" value="1"/>
</dbReference>
<dbReference type="PANTHER" id="PTHR42801:SF7">
    <property type="entry name" value="SLL1159 PROTEIN"/>
    <property type="match status" value="1"/>
</dbReference>
<dbReference type="RefSeq" id="WP_015694157.1">
    <property type="nucleotide sequence ID" value="NC_016940.1"/>
</dbReference>
<evidence type="ECO:0000256" key="6">
    <source>
        <dbReference type="ARBA" id="ARBA00023157"/>
    </source>
</evidence>
<dbReference type="EMBL" id="CP002831">
    <property type="protein sequence ID" value="AFC26572.1"/>
    <property type="molecule type" value="Genomic_DNA"/>
</dbReference>
<dbReference type="AlphaFoldDB" id="H6L612"/>
<keyword evidence="6" id="KW-1015">Disulfide bond</keyword>
<evidence type="ECO:0000256" key="9">
    <source>
        <dbReference type="ARBA" id="ARBA00038489"/>
    </source>
</evidence>
<keyword evidence="4" id="KW-0049">Antioxidant</keyword>
<dbReference type="KEGG" id="sgn:SGRA_3856"/>
<keyword evidence="12" id="KW-0732">Signal</keyword>
<proteinExistence type="inferred from homology"/>
<dbReference type="GO" id="GO:0045454">
    <property type="term" value="P:cell redox homeostasis"/>
    <property type="evidence" value="ECO:0007669"/>
    <property type="project" value="TreeGrafter"/>
</dbReference>
<evidence type="ECO:0000256" key="1">
    <source>
        <dbReference type="ARBA" id="ARBA00003330"/>
    </source>
</evidence>
<feature type="signal peptide" evidence="12">
    <location>
        <begin position="1"/>
        <end position="18"/>
    </location>
</feature>
<evidence type="ECO:0000256" key="3">
    <source>
        <dbReference type="ARBA" id="ARBA00022559"/>
    </source>
</evidence>
<dbReference type="GO" id="GO:0008379">
    <property type="term" value="F:thioredoxin peroxidase activity"/>
    <property type="evidence" value="ECO:0007669"/>
    <property type="project" value="TreeGrafter"/>
</dbReference>
<keyword evidence="7" id="KW-0676">Redox-active center</keyword>
<reference evidence="14 15" key="1">
    <citation type="journal article" date="2012" name="Stand. Genomic Sci.">
        <title>Complete genome sequencing and analysis of Saprospira grandis str. Lewin, a predatory marine bacterium.</title>
        <authorList>
            <person name="Saw J.H."/>
            <person name="Yuryev A."/>
            <person name="Kanbe M."/>
            <person name="Hou S."/>
            <person name="Young A.G."/>
            <person name="Aizawa S."/>
            <person name="Alam M."/>
        </authorList>
    </citation>
    <scope>NUCLEOTIDE SEQUENCE [LARGE SCALE GENOMIC DNA]</scope>
    <source>
        <strain evidence="14 15">Lewin</strain>
    </source>
</reference>
<dbReference type="EC" id="1.11.1.24" evidence="2"/>
<dbReference type="HOGENOM" id="CLU_042529_5_1_10"/>
<evidence type="ECO:0000259" key="13">
    <source>
        <dbReference type="PROSITE" id="PS51352"/>
    </source>
</evidence>
<feature type="chain" id="PRO_5003603960" description="thioredoxin-dependent peroxiredoxin" evidence="12">
    <location>
        <begin position="19"/>
        <end position="205"/>
    </location>
</feature>
<keyword evidence="3" id="KW-0575">Peroxidase</keyword>
<dbReference type="Proteomes" id="UP000007519">
    <property type="component" value="Chromosome"/>
</dbReference>
<gene>
    <name evidence="14" type="ordered locus">SGRA_3856</name>
</gene>
<accession>H6L612</accession>
<feature type="domain" description="Thioredoxin" evidence="13">
    <location>
        <begin position="33"/>
        <end position="205"/>
    </location>
</feature>
<dbReference type="STRING" id="984262.SGRA_3856"/>
<evidence type="ECO:0000256" key="7">
    <source>
        <dbReference type="ARBA" id="ARBA00023284"/>
    </source>
</evidence>
<evidence type="ECO:0000256" key="8">
    <source>
        <dbReference type="ARBA" id="ARBA00032824"/>
    </source>
</evidence>
<dbReference type="OrthoDB" id="9805634at2"/>
<evidence type="ECO:0000256" key="12">
    <source>
        <dbReference type="SAM" id="SignalP"/>
    </source>
</evidence>
<dbReference type="GO" id="GO:0005737">
    <property type="term" value="C:cytoplasm"/>
    <property type="evidence" value="ECO:0007669"/>
    <property type="project" value="TreeGrafter"/>
</dbReference>
<protein>
    <recommendedName>
        <fullName evidence="2">thioredoxin-dependent peroxiredoxin</fullName>
        <ecNumber evidence="2">1.11.1.24</ecNumber>
    </recommendedName>
    <alternativeName>
        <fullName evidence="8">Thioredoxin peroxidase</fullName>
    </alternativeName>
    <alternativeName>
        <fullName evidence="10">Thioredoxin-dependent peroxiredoxin Bcp</fullName>
    </alternativeName>
</protein>
<keyword evidence="15" id="KW-1185">Reference proteome</keyword>
<dbReference type="InterPro" id="IPR000866">
    <property type="entry name" value="AhpC/TSA"/>
</dbReference>
<dbReference type="Gene3D" id="3.40.30.10">
    <property type="entry name" value="Glutaredoxin"/>
    <property type="match status" value="1"/>
</dbReference>
<name>H6L612_SAPGL</name>
<comment type="function">
    <text evidence="1">Thiol-specific peroxidase that catalyzes the reduction of hydrogen peroxide and organic hydroperoxides to water and alcohols, respectively. Plays a role in cell protection against oxidative stress by detoxifying peroxides and as sensor of hydrogen peroxide-mediated signaling events.</text>
</comment>
<dbReference type="CDD" id="cd02970">
    <property type="entry name" value="PRX_like2"/>
    <property type="match status" value="1"/>
</dbReference>
<evidence type="ECO:0000256" key="10">
    <source>
        <dbReference type="ARBA" id="ARBA00042639"/>
    </source>
</evidence>
<dbReference type="InterPro" id="IPR013766">
    <property type="entry name" value="Thioredoxin_domain"/>
</dbReference>
<sequence>MKKLFVFLFLFWASLSFAQNENVPTAANEICPILIGETIPEGSLQNTDGESVDVQKLIKKEKTVLVFYRGSWCPYCNKQLSGLQEIEDQIKELGFQVVAVSPDLPENLKKSIDKEELKYQLFSDSKMEYAQQLGLAFKVDDKTRKRYKAFGIDLEKSSGETHYQLPAPAVFVLNKKGEVQFSYINPNYKVRLAPEVLLAVLKASK</sequence>
<organism evidence="14 15">
    <name type="scientific">Saprospira grandis (strain Lewin)</name>
    <dbReference type="NCBI Taxonomy" id="984262"/>
    <lineage>
        <taxon>Bacteria</taxon>
        <taxon>Pseudomonadati</taxon>
        <taxon>Bacteroidota</taxon>
        <taxon>Saprospiria</taxon>
        <taxon>Saprospirales</taxon>
        <taxon>Saprospiraceae</taxon>
        <taxon>Saprospira</taxon>
    </lineage>
</organism>
<dbReference type="GO" id="GO:0034599">
    <property type="term" value="P:cellular response to oxidative stress"/>
    <property type="evidence" value="ECO:0007669"/>
    <property type="project" value="TreeGrafter"/>
</dbReference>
<evidence type="ECO:0000313" key="14">
    <source>
        <dbReference type="EMBL" id="AFC26572.1"/>
    </source>
</evidence>
<keyword evidence="5" id="KW-0560">Oxidoreductase</keyword>